<proteinExistence type="predicted"/>
<evidence type="ECO:0000313" key="3">
    <source>
        <dbReference type="EMBL" id="BCY24424.1"/>
    </source>
</evidence>
<dbReference type="Proteomes" id="UP000825072">
    <property type="component" value="Chromosome 1"/>
</dbReference>
<dbReference type="Pfam" id="PF22725">
    <property type="entry name" value="GFO_IDH_MocA_C3"/>
    <property type="match status" value="1"/>
</dbReference>
<reference evidence="3" key="1">
    <citation type="submission" date="2021-06" db="EMBL/GenBank/DDBJ databases">
        <title>Genome sequence of Cutibacterium modestum strain KB17-24694.</title>
        <authorList>
            <person name="Dekio I."/>
            <person name="Asahina A."/>
            <person name="Nishida M."/>
        </authorList>
    </citation>
    <scope>NUCLEOTIDE SEQUENCE</scope>
    <source>
        <strain evidence="3">KB17-24694</strain>
    </source>
</reference>
<evidence type="ECO:0000256" key="1">
    <source>
        <dbReference type="SAM" id="MobiDB-lite"/>
    </source>
</evidence>
<dbReference type="SUPFAM" id="SSF55347">
    <property type="entry name" value="Glyceraldehyde-3-phosphate dehydrogenase-like, C-terminal domain"/>
    <property type="match status" value="1"/>
</dbReference>
<feature type="compositionally biased region" description="Polar residues" evidence="1">
    <location>
        <begin position="218"/>
        <end position="230"/>
    </location>
</feature>
<dbReference type="Gene3D" id="3.30.360.10">
    <property type="entry name" value="Dihydrodipicolinate Reductase, domain 2"/>
    <property type="match status" value="1"/>
</dbReference>
<sequence>MAELAHRHNIIDGVVHDKLYLPGLVKLRRLVDMGFFGRILSMRGEFGYWVWEGTDVPSQRPSWNYRKTDGGSMTTDMYPHWNYVIEGIIGQTRDVYSQTATHITKRVDEQGNIYNADTDDAAYAIFNVVTPSGDPVIVQMNSSWATRVFRDELLEFQIDGTHGSAVAGLFGCVCQPRGVTPPPARPGIPTSLTLMTTCRCGRRFPTTPPLPPAASTTVSRHSGRNTSPTSRWIVGTASTCCREHAKSNLPNSDCGRPPRDDAFTSPRSWWTSDE</sequence>
<evidence type="ECO:0000259" key="2">
    <source>
        <dbReference type="Pfam" id="PF22725"/>
    </source>
</evidence>
<protein>
    <recommendedName>
        <fullName evidence="2">GFO/IDH/MocA-like oxidoreductase domain-containing protein</fullName>
    </recommendedName>
</protein>
<dbReference type="RefSeq" id="WP_011183661.1">
    <property type="nucleotide sequence ID" value="NZ_AP024747.1"/>
</dbReference>
<dbReference type="InterPro" id="IPR055170">
    <property type="entry name" value="GFO_IDH_MocA-like_dom"/>
</dbReference>
<evidence type="ECO:0000313" key="4">
    <source>
        <dbReference type="Proteomes" id="UP000825072"/>
    </source>
</evidence>
<accession>A0AAD1KMP1</accession>
<organism evidence="3 4">
    <name type="scientific">Cutibacterium modestum</name>
    <dbReference type="NCBI Taxonomy" id="2559073"/>
    <lineage>
        <taxon>Bacteria</taxon>
        <taxon>Bacillati</taxon>
        <taxon>Actinomycetota</taxon>
        <taxon>Actinomycetes</taxon>
        <taxon>Propionibacteriales</taxon>
        <taxon>Propionibacteriaceae</taxon>
        <taxon>Cutibacterium</taxon>
    </lineage>
</organism>
<feature type="region of interest" description="Disordered" evidence="1">
    <location>
        <begin position="248"/>
        <end position="274"/>
    </location>
</feature>
<feature type="domain" description="GFO/IDH/MocA-like oxidoreductase" evidence="2">
    <location>
        <begin position="26"/>
        <end position="165"/>
    </location>
</feature>
<name>A0AAD1KMP1_9ACTN</name>
<feature type="region of interest" description="Disordered" evidence="1">
    <location>
        <begin position="203"/>
        <end position="231"/>
    </location>
</feature>
<gene>
    <name evidence="3" type="ORF">KB1_04140</name>
</gene>
<dbReference type="AlphaFoldDB" id="A0AAD1KMP1"/>
<dbReference type="EMBL" id="AP024747">
    <property type="protein sequence ID" value="BCY24424.1"/>
    <property type="molecule type" value="Genomic_DNA"/>
</dbReference>
<feature type="compositionally biased region" description="Polar residues" evidence="1">
    <location>
        <begin position="265"/>
        <end position="274"/>
    </location>
</feature>